<proteinExistence type="predicted"/>
<organism evidence="2 3">
    <name type="scientific">Symbiodinium pilosum</name>
    <name type="common">Dinoflagellate</name>
    <dbReference type="NCBI Taxonomy" id="2952"/>
    <lineage>
        <taxon>Eukaryota</taxon>
        <taxon>Sar</taxon>
        <taxon>Alveolata</taxon>
        <taxon>Dinophyceae</taxon>
        <taxon>Suessiales</taxon>
        <taxon>Symbiodiniaceae</taxon>
        <taxon>Symbiodinium</taxon>
    </lineage>
</organism>
<reference evidence="2" key="1">
    <citation type="submission" date="2021-02" db="EMBL/GenBank/DDBJ databases">
        <authorList>
            <person name="Dougan E. K."/>
            <person name="Rhodes N."/>
            <person name="Thang M."/>
            <person name="Chan C."/>
        </authorList>
    </citation>
    <scope>NUCLEOTIDE SEQUENCE</scope>
</reference>
<evidence type="ECO:0000256" key="1">
    <source>
        <dbReference type="SAM" id="SignalP"/>
    </source>
</evidence>
<sequence length="338" mass="37744">MLHFPCLLACLFAKAKRASKVLGDTQERTSLDERIAACDAATQVATRLAPMGYLKLSENLLLLEPFAEEFPFGLKLKVIEKLYIEELGAVLCGSKRIDESETHVEIQRLVDTFKFWESDKGQIAKGTSGMTPEQPSFLPAVCELEARITDVGFDGEEDEAFQQLVLKQRSLERRASNESAKSNSNEDTLDDGKQLGLDVEACALGKSLENVFHSDVMTKLLNHVKDAKLLANLKLWVREFLSAVESEEAREWKGNDALGQRLAASFESATRFCKMVAYLLQMDVAGKPSLADVTWFTEYSGPTSLWRKTVKAILKMPEPQGQHFTDVKAASREFLRSL</sequence>
<dbReference type="EMBL" id="CAJNIZ010006557">
    <property type="protein sequence ID" value="CAE7250962.1"/>
    <property type="molecule type" value="Genomic_DNA"/>
</dbReference>
<dbReference type="Proteomes" id="UP000649617">
    <property type="component" value="Unassembled WGS sequence"/>
</dbReference>
<dbReference type="AlphaFoldDB" id="A0A812LWP8"/>
<name>A0A812LWP8_SYMPI</name>
<keyword evidence="3" id="KW-1185">Reference proteome</keyword>
<comment type="caution">
    <text evidence="2">The sequence shown here is derived from an EMBL/GenBank/DDBJ whole genome shotgun (WGS) entry which is preliminary data.</text>
</comment>
<feature type="chain" id="PRO_5032821008" evidence="1">
    <location>
        <begin position="19"/>
        <end position="338"/>
    </location>
</feature>
<keyword evidence="1" id="KW-0732">Signal</keyword>
<feature type="signal peptide" evidence="1">
    <location>
        <begin position="1"/>
        <end position="18"/>
    </location>
</feature>
<evidence type="ECO:0000313" key="3">
    <source>
        <dbReference type="Proteomes" id="UP000649617"/>
    </source>
</evidence>
<accession>A0A812LWP8</accession>
<gene>
    <name evidence="2" type="ORF">SPIL2461_LOCUS4838</name>
</gene>
<evidence type="ECO:0000313" key="2">
    <source>
        <dbReference type="EMBL" id="CAE7250962.1"/>
    </source>
</evidence>
<protein>
    <submittedName>
        <fullName evidence="2">Uncharacterized protein</fullName>
    </submittedName>
</protein>